<dbReference type="Proteomes" id="UP000681594">
    <property type="component" value="Unassembled WGS sequence"/>
</dbReference>
<dbReference type="SMART" id="SM00858">
    <property type="entry name" value="SAF"/>
    <property type="match status" value="1"/>
</dbReference>
<dbReference type="Gene3D" id="2.30.30.760">
    <property type="match status" value="1"/>
</dbReference>
<dbReference type="Gene3D" id="3.90.1210.10">
    <property type="entry name" value="Antifreeze-like/N-acetylneuraminic acid synthase C-terminal domain"/>
    <property type="match status" value="1"/>
</dbReference>
<evidence type="ECO:0000256" key="2">
    <source>
        <dbReference type="ARBA" id="ARBA00022729"/>
    </source>
</evidence>
<feature type="domain" description="SAF" evidence="5">
    <location>
        <begin position="147"/>
        <end position="209"/>
    </location>
</feature>
<evidence type="ECO:0000313" key="6">
    <source>
        <dbReference type="EMBL" id="MBP0447469.1"/>
    </source>
</evidence>
<gene>
    <name evidence="6" type="primary">flgA</name>
    <name evidence="6" type="ORF">J8J14_22160</name>
</gene>
<comment type="subcellular location">
    <subcellularLocation>
        <location evidence="1">Periplasm</location>
    </subcellularLocation>
</comment>
<keyword evidence="7" id="KW-1185">Reference proteome</keyword>
<dbReference type="Pfam" id="PF13144">
    <property type="entry name" value="ChapFlgA"/>
    <property type="match status" value="1"/>
</dbReference>
<keyword evidence="6" id="KW-0282">Flagellum</keyword>
<dbReference type="InterPro" id="IPR017585">
    <property type="entry name" value="SAF_FlgA"/>
</dbReference>
<protein>
    <submittedName>
        <fullName evidence="6">Flagellar basal body P-ring formation protein FlgA</fullName>
    </submittedName>
</protein>
<proteinExistence type="predicted"/>
<comment type="caution">
    <text evidence="6">The sequence shown here is derived from an EMBL/GenBank/DDBJ whole genome shotgun (WGS) entry which is preliminary data.</text>
</comment>
<dbReference type="EMBL" id="JAGIZB010000037">
    <property type="protein sequence ID" value="MBP0447469.1"/>
    <property type="molecule type" value="Genomic_DNA"/>
</dbReference>
<reference evidence="6 7" key="1">
    <citation type="submission" date="2021-03" db="EMBL/GenBank/DDBJ databases">
        <authorList>
            <person name="So Y."/>
        </authorList>
    </citation>
    <scope>NUCLEOTIDE SEQUENCE [LARGE SCALE GENOMIC DNA]</scope>
    <source>
        <strain evidence="6 7">SSH11</strain>
    </source>
</reference>
<accession>A0ABS4AKS4</accession>
<evidence type="ECO:0000256" key="4">
    <source>
        <dbReference type="SAM" id="MobiDB-lite"/>
    </source>
</evidence>
<keyword evidence="2" id="KW-0732">Signal</keyword>
<dbReference type="CDD" id="cd11614">
    <property type="entry name" value="SAF_CpaB_FlgA_like"/>
    <property type="match status" value="1"/>
</dbReference>
<dbReference type="PANTHER" id="PTHR36307:SF1">
    <property type="entry name" value="FLAGELLA BASAL BODY P-RING FORMATION PROTEIN FLGA"/>
    <property type="match status" value="1"/>
</dbReference>
<organism evidence="6 7">
    <name type="scientific">Pararoseomonas baculiformis</name>
    <dbReference type="NCBI Taxonomy" id="2820812"/>
    <lineage>
        <taxon>Bacteria</taxon>
        <taxon>Pseudomonadati</taxon>
        <taxon>Pseudomonadota</taxon>
        <taxon>Alphaproteobacteria</taxon>
        <taxon>Acetobacterales</taxon>
        <taxon>Acetobacteraceae</taxon>
        <taxon>Pararoseomonas</taxon>
    </lineage>
</organism>
<dbReference type="NCBIfam" id="TIGR03170">
    <property type="entry name" value="flgA_cterm"/>
    <property type="match status" value="1"/>
</dbReference>
<dbReference type="PANTHER" id="PTHR36307">
    <property type="entry name" value="FLAGELLA BASAL BODY P-RING FORMATION PROTEIN FLGA"/>
    <property type="match status" value="1"/>
</dbReference>
<evidence type="ECO:0000256" key="3">
    <source>
        <dbReference type="ARBA" id="ARBA00022764"/>
    </source>
</evidence>
<sequence>MTLGDLFDNAGPRAIQPLGPAPAPGRRFVVEAAQLAIIARDNQLAWAPLAGDERVIVERPGRPLAREELDDALRGELIALGADAGLDIDLFGHQPLIVPSTGPSPRLAFEALEYDPATRRFSGVLLVLADGMATIRQRISGRVIAMREVVVAARSIRTGEVLSARDLRVQRLPAERVRPGMAERIERAAGHRIHRAVQIGQPLALADLSVPPVLLRDSLVQLQYEVPGLTITAQGRAIDEGAVGATVSVMNLATGGTVLAEVLGSDRVRPLRPLLQRLENTPSGRSASPRGGSQP</sequence>
<keyword evidence="6" id="KW-0969">Cilium</keyword>
<evidence type="ECO:0000256" key="1">
    <source>
        <dbReference type="ARBA" id="ARBA00004418"/>
    </source>
</evidence>
<dbReference type="InterPro" id="IPR039246">
    <property type="entry name" value="Flagellar_FlgA"/>
</dbReference>
<evidence type="ECO:0000259" key="5">
    <source>
        <dbReference type="SMART" id="SM00858"/>
    </source>
</evidence>
<dbReference type="InterPro" id="IPR013974">
    <property type="entry name" value="SAF"/>
</dbReference>
<name>A0ABS4AKS4_9PROT</name>
<evidence type="ECO:0000313" key="7">
    <source>
        <dbReference type="Proteomes" id="UP000681594"/>
    </source>
</evidence>
<keyword evidence="3" id="KW-0574">Periplasm</keyword>
<feature type="region of interest" description="Disordered" evidence="4">
    <location>
        <begin position="273"/>
        <end position="295"/>
    </location>
</feature>
<keyword evidence="6" id="KW-0966">Cell projection</keyword>